<evidence type="ECO:0000313" key="3">
    <source>
        <dbReference type="Proteomes" id="UP000185473"/>
    </source>
</evidence>
<feature type="transmembrane region" description="Helical" evidence="1">
    <location>
        <begin position="150"/>
        <end position="171"/>
    </location>
</feature>
<sequence length="340" mass="38611">MKKIEAINYLEGNTSIEFQKNLKKLLTTPYEEISFRSNFKKLRESAKKLSDAAVPYSEIATLVYAFQSQPENVDGVGPFLDKFKDILLKEIDSDSNETVPADLNILIKTYENISLSDAQYRSLLGEEKIKSLKDGIDDLTNNLDNRMNNIYSGFVSVLGIFVAISFSLFGGVNLLENLFKDMAGGSTPENIGISIMLSGFFIALLYILILGLTSGLSRITQKENHFWEDFSFRTLFIIMSISCGIIIFGFMYHIGTVDWKVPFLNNYIFKWNAINVLIIYLFVCFMLYRRAAAFKNIVVNPQYWSVSGQRDVPGNSKFSLIDLIYIGLFLLIFIVVFALF</sequence>
<gene>
    <name evidence="2" type="ORF">FOL01_0141</name>
</gene>
<dbReference type="RefSeq" id="WP_075268855.1">
    <property type="nucleotide sequence ID" value="NZ_CP014332.1"/>
</dbReference>
<keyword evidence="1" id="KW-0812">Transmembrane</keyword>
<name>A0A1L6R917_9LACO</name>
<keyword evidence="1" id="KW-0472">Membrane</keyword>
<feature type="transmembrane region" description="Helical" evidence="1">
    <location>
        <begin position="267"/>
        <end position="288"/>
    </location>
</feature>
<keyword evidence="1" id="KW-1133">Transmembrane helix</keyword>
<feature type="transmembrane region" description="Helical" evidence="1">
    <location>
        <begin position="191"/>
        <end position="213"/>
    </location>
</feature>
<organism evidence="2 3">
    <name type="scientific">Weissella jogaejeotgali</name>
    <dbReference type="NCBI Taxonomy" id="1631871"/>
    <lineage>
        <taxon>Bacteria</taxon>
        <taxon>Bacillati</taxon>
        <taxon>Bacillota</taxon>
        <taxon>Bacilli</taxon>
        <taxon>Lactobacillales</taxon>
        <taxon>Lactobacillaceae</taxon>
        <taxon>Weissella</taxon>
    </lineage>
</organism>
<dbReference type="KEGG" id="wjo:FOL01_0141"/>
<accession>A0A1L6R917</accession>
<dbReference type="STRING" id="1631871.FOL01_0141"/>
<protein>
    <submittedName>
        <fullName evidence="2">Uncharacterized protein</fullName>
    </submittedName>
</protein>
<dbReference type="EMBL" id="CP014332">
    <property type="protein sequence ID" value="APS41000.1"/>
    <property type="molecule type" value="Genomic_DNA"/>
</dbReference>
<feature type="transmembrane region" description="Helical" evidence="1">
    <location>
        <begin position="234"/>
        <end position="255"/>
    </location>
</feature>
<reference evidence="2 3" key="1">
    <citation type="submission" date="2016-02" db="EMBL/GenBank/DDBJ databases">
        <title>Complete Genome Sequence of Weissella jogaejeotgali FOL01.</title>
        <authorList>
            <person name="Lee J.-H."/>
            <person name="Ku H.-J."/>
        </authorList>
    </citation>
    <scope>NUCLEOTIDE SEQUENCE [LARGE SCALE GENOMIC DNA]</scope>
    <source>
        <strain evidence="2 3">FOL01</strain>
    </source>
</reference>
<keyword evidence="3" id="KW-1185">Reference proteome</keyword>
<feature type="transmembrane region" description="Helical" evidence="1">
    <location>
        <begin position="320"/>
        <end position="339"/>
    </location>
</feature>
<dbReference type="AlphaFoldDB" id="A0A1L6R917"/>
<evidence type="ECO:0000313" key="2">
    <source>
        <dbReference type="EMBL" id="APS41000.1"/>
    </source>
</evidence>
<proteinExistence type="predicted"/>
<dbReference type="Proteomes" id="UP000185473">
    <property type="component" value="Chromosome"/>
</dbReference>
<evidence type="ECO:0000256" key="1">
    <source>
        <dbReference type="SAM" id="Phobius"/>
    </source>
</evidence>